<comment type="caution">
    <text evidence="1">The sequence shown here is derived from an EMBL/GenBank/DDBJ whole genome shotgun (WGS) entry which is preliminary data.</text>
</comment>
<reference evidence="1 2" key="1">
    <citation type="journal article" date="2020" name="Phytopathology">
        <title>Genome Sequence Resources of Colletotrichum truncatum, C. plurivorum, C. musicola, and C. sojae: Four Species Pathogenic to Soybean (Glycine max).</title>
        <authorList>
            <person name="Rogerio F."/>
            <person name="Boufleur T.R."/>
            <person name="Ciampi-Guillardi M."/>
            <person name="Sukno S.A."/>
            <person name="Thon M.R."/>
            <person name="Massola Junior N.S."/>
            <person name="Baroncelli R."/>
        </authorList>
    </citation>
    <scope>NUCLEOTIDE SEQUENCE [LARGE SCALE GENOMIC DNA]</scope>
    <source>
        <strain evidence="1 2">CMES1059</strain>
    </source>
</reference>
<dbReference type="Proteomes" id="UP000805649">
    <property type="component" value="Unassembled WGS sequence"/>
</dbReference>
<sequence length="233" mass="25950">MVSQQVPAQPQATRPRMSLYRYFIRLCDRLELILLRYVDKDPYAQGDFEAYKKERNEAWAEDYTVKEAVLTTAIATSGPETTMATTECQRPVEGNRTPLDPITTEIEDHAMNEGKGRDVEVFSGVSFGIEPANSGDQDAKNDSTPLRGGKGVDVPVKRRHTDGVKRHNVSRPKTLLSVIESRLSEARRRKRKKSDARPGYFNPGPSLAGDGGARMKGDEEEGDKLVMNVPTNL</sequence>
<name>A0ACC3ZDH6_COLTU</name>
<proteinExistence type="predicted"/>
<evidence type="ECO:0000313" key="2">
    <source>
        <dbReference type="Proteomes" id="UP000805649"/>
    </source>
</evidence>
<protein>
    <submittedName>
        <fullName evidence="1">Uncharacterized protein</fullName>
    </submittedName>
</protein>
<keyword evidence="2" id="KW-1185">Reference proteome</keyword>
<evidence type="ECO:0000313" key="1">
    <source>
        <dbReference type="EMBL" id="KAL0942194.1"/>
    </source>
</evidence>
<gene>
    <name evidence="1" type="ORF">CTRU02_200080</name>
</gene>
<dbReference type="EMBL" id="VUJX02000001">
    <property type="protein sequence ID" value="KAL0942194.1"/>
    <property type="molecule type" value="Genomic_DNA"/>
</dbReference>
<organism evidence="1 2">
    <name type="scientific">Colletotrichum truncatum</name>
    <name type="common">Anthracnose fungus</name>
    <name type="synonym">Colletotrichum capsici</name>
    <dbReference type="NCBI Taxonomy" id="5467"/>
    <lineage>
        <taxon>Eukaryota</taxon>
        <taxon>Fungi</taxon>
        <taxon>Dikarya</taxon>
        <taxon>Ascomycota</taxon>
        <taxon>Pezizomycotina</taxon>
        <taxon>Sordariomycetes</taxon>
        <taxon>Hypocreomycetidae</taxon>
        <taxon>Glomerellales</taxon>
        <taxon>Glomerellaceae</taxon>
        <taxon>Colletotrichum</taxon>
        <taxon>Colletotrichum truncatum species complex</taxon>
    </lineage>
</organism>
<accession>A0ACC3ZDH6</accession>